<dbReference type="STRING" id="1379903.ATO8_01905"/>
<dbReference type="Pfam" id="PF04264">
    <property type="entry name" value="YceI"/>
    <property type="match status" value="1"/>
</dbReference>
<evidence type="ECO:0000313" key="3">
    <source>
        <dbReference type="EMBL" id="ETW14622.1"/>
    </source>
</evidence>
<keyword evidence="1" id="KW-0732">Signal</keyword>
<gene>
    <name evidence="3" type="ORF">ATO8_01905</name>
</gene>
<dbReference type="InterPro" id="IPR036761">
    <property type="entry name" value="TTHA0802/YceI-like_sf"/>
</dbReference>
<dbReference type="RefSeq" id="WP_043841904.1">
    <property type="nucleotide sequence ID" value="NZ_AQQW01000001.1"/>
</dbReference>
<dbReference type="PANTHER" id="PTHR34406">
    <property type="entry name" value="PROTEIN YCEI"/>
    <property type="match status" value="1"/>
</dbReference>
<evidence type="ECO:0000256" key="1">
    <source>
        <dbReference type="SAM" id="SignalP"/>
    </source>
</evidence>
<evidence type="ECO:0000313" key="4">
    <source>
        <dbReference type="Proteomes" id="UP000019063"/>
    </source>
</evidence>
<reference evidence="3 4" key="1">
    <citation type="journal article" date="2014" name="Antonie Van Leeuwenhoek">
        <title>Roseivivax atlanticus sp. nov., isolated from surface seawater of the Atlantic Ocean.</title>
        <authorList>
            <person name="Li G."/>
            <person name="Lai Q."/>
            <person name="Liu X."/>
            <person name="Sun F."/>
            <person name="Shao Z."/>
        </authorList>
    </citation>
    <scope>NUCLEOTIDE SEQUENCE [LARGE SCALE GENOMIC DNA]</scope>
    <source>
        <strain evidence="3 4">22II-s10s</strain>
    </source>
</reference>
<dbReference type="Proteomes" id="UP000019063">
    <property type="component" value="Unassembled WGS sequence"/>
</dbReference>
<sequence length="215" mass="22269">MRDFGWGAGAALVVAMFAGSAEAQSSSIPPGKLPDTTYRIDPAHTSVVFRVDHMGFSAYTAGFDQVTGTLQLDPSDPASADLEVSIATSSLDLPSPPEGFREEILGPDWLDAASHPEIVFTSESVTQTGERTAEIAGTLTLRGVAAPVTLEATFNGGWADVEWEPGARIGFSATGQLDRSDFGISTGIPAPGSTLGVGDTVSVVIETELTSAPPE</sequence>
<dbReference type="PANTHER" id="PTHR34406:SF1">
    <property type="entry name" value="PROTEIN YCEI"/>
    <property type="match status" value="1"/>
</dbReference>
<proteinExistence type="predicted"/>
<dbReference type="SMART" id="SM00867">
    <property type="entry name" value="YceI"/>
    <property type="match status" value="1"/>
</dbReference>
<dbReference type="InterPro" id="IPR007372">
    <property type="entry name" value="Lipid/polyisoprenoid-bd_YceI"/>
</dbReference>
<comment type="caution">
    <text evidence="3">The sequence shown here is derived from an EMBL/GenBank/DDBJ whole genome shotgun (WGS) entry which is preliminary data.</text>
</comment>
<protein>
    <submittedName>
        <fullName evidence="3">Ycei family protein</fullName>
    </submittedName>
</protein>
<dbReference type="Gene3D" id="2.40.128.110">
    <property type="entry name" value="Lipid/polyisoprenoid-binding, YceI-like"/>
    <property type="match status" value="1"/>
</dbReference>
<dbReference type="EMBL" id="AQQW01000001">
    <property type="protein sequence ID" value="ETW14622.1"/>
    <property type="molecule type" value="Genomic_DNA"/>
</dbReference>
<accession>W4HPD3</accession>
<evidence type="ECO:0000259" key="2">
    <source>
        <dbReference type="SMART" id="SM00867"/>
    </source>
</evidence>
<feature type="signal peptide" evidence="1">
    <location>
        <begin position="1"/>
        <end position="23"/>
    </location>
</feature>
<feature type="domain" description="Lipid/polyisoprenoid-binding YceI-like" evidence="2">
    <location>
        <begin position="37"/>
        <end position="210"/>
    </location>
</feature>
<name>W4HPD3_9RHOB</name>
<organism evidence="3 4">
    <name type="scientific">Roseivivax marinus</name>
    <dbReference type="NCBI Taxonomy" id="1379903"/>
    <lineage>
        <taxon>Bacteria</taxon>
        <taxon>Pseudomonadati</taxon>
        <taxon>Pseudomonadota</taxon>
        <taxon>Alphaproteobacteria</taxon>
        <taxon>Rhodobacterales</taxon>
        <taxon>Roseobacteraceae</taxon>
        <taxon>Roseivivax</taxon>
    </lineage>
</organism>
<dbReference type="eggNOG" id="COG2353">
    <property type="taxonomic scope" value="Bacteria"/>
</dbReference>
<dbReference type="AlphaFoldDB" id="W4HPD3"/>
<keyword evidence="4" id="KW-1185">Reference proteome</keyword>
<dbReference type="SUPFAM" id="SSF101874">
    <property type="entry name" value="YceI-like"/>
    <property type="match status" value="1"/>
</dbReference>
<feature type="chain" id="PRO_5004842325" evidence="1">
    <location>
        <begin position="24"/>
        <end position="215"/>
    </location>
</feature>